<gene>
    <name evidence="1" type="ORF">HMPREF0058_1236</name>
</gene>
<proteinExistence type="predicted"/>
<name>C0W5U2_9ACTO</name>
<accession>C0W5U2</accession>
<dbReference type="Proteomes" id="UP000004778">
    <property type="component" value="Unassembled WGS sequence"/>
</dbReference>
<dbReference type="eggNOG" id="ENOG5030P8B">
    <property type="taxonomic scope" value="Bacteria"/>
</dbReference>
<reference evidence="1 2" key="1">
    <citation type="submission" date="2009-01" db="EMBL/GenBank/DDBJ databases">
        <authorList>
            <person name="Qin X."/>
            <person name="Bachman B."/>
            <person name="Battles P."/>
            <person name="Bell A."/>
            <person name="Bess C."/>
            <person name="Bickham C."/>
            <person name="Chaboub L."/>
            <person name="Chen D."/>
            <person name="Coyle M."/>
            <person name="Deiros D.R."/>
            <person name="Dinh H."/>
            <person name="Forbes L."/>
            <person name="Fowler G."/>
            <person name="Francisco L."/>
            <person name="Fu Q."/>
            <person name="Gubbala S."/>
            <person name="Hale W."/>
            <person name="Han Y."/>
            <person name="Hemphill L."/>
            <person name="Highlander S.K."/>
            <person name="Hirani K."/>
            <person name="Hogues M."/>
            <person name="Jackson L."/>
            <person name="Jakkamsetti A."/>
            <person name="Javaid M."/>
            <person name="Jiang H."/>
            <person name="Korchina V."/>
            <person name="Kovar C."/>
            <person name="Lara F."/>
            <person name="Lee S."/>
            <person name="Mata R."/>
            <person name="Mathew T."/>
            <person name="Moen C."/>
            <person name="Morales K."/>
            <person name="Munidasa M."/>
            <person name="Nazareth L."/>
            <person name="Ngo R."/>
            <person name="Nguyen L."/>
            <person name="Okwuonu G."/>
            <person name="Ongeri F."/>
            <person name="Patil S."/>
            <person name="Petrosino J."/>
            <person name="Pham C."/>
            <person name="Pham P."/>
            <person name="Pu L.-L."/>
            <person name="Puazo M."/>
            <person name="Raj R."/>
            <person name="Reid J."/>
            <person name="Rouhana J."/>
            <person name="Saada N."/>
            <person name="Shang Y."/>
            <person name="Simmons D."/>
            <person name="Thornton R."/>
            <person name="Warren J."/>
            <person name="Weissenberger G."/>
            <person name="Zhang J."/>
            <person name="Zhang L."/>
            <person name="Zhou C."/>
            <person name="Zhu D."/>
            <person name="Muzny D."/>
            <person name="Worley K."/>
            <person name="Gibbs R."/>
        </authorList>
    </citation>
    <scope>NUCLEOTIDE SEQUENCE [LARGE SCALE GENOMIC DNA]</scope>
    <source>
        <strain evidence="1 2">DSM 15434</strain>
    </source>
</reference>
<keyword evidence="2" id="KW-1185">Reference proteome</keyword>
<dbReference type="AlphaFoldDB" id="C0W5U2"/>
<evidence type="ECO:0000313" key="2">
    <source>
        <dbReference type="Proteomes" id="UP000004778"/>
    </source>
</evidence>
<protein>
    <submittedName>
        <fullName evidence="1">Uncharacterized protein</fullName>
    </submittedName>
</protein>
<organism evidence="1 2">
    <name type="scientific">Actinomyces urogenitalis DSM 15434</name>
    <dbReference type="NCBI Taxonomy" id="525246"/>
    <lineage>
        <taxon>Bacteria</taxon>
        <taxon>Bacillati</taxon>
        <taxon>Actinomycetota</taxon>
        <taxon>Actinomycetes</taxon>
        <taxon>Actinomycetales</taxon>
        <taxon>Actinomycetaceae</taxon>
        <taxon>Actinomyces</taxon>
    </lineage>
</organism>
<sequence>MTMCASGCTLRGEHLTDCDGTTTDRHGRAVECAGCLPRPAEYGRLCGRCWGRLQSLVRTMPSLADHLTVMGQPSLSSPMGHTGAAHGRPGESSLYPAAVGVLDDLHALLVSWCVEVAIERGLGLPEAGTRWTAMDSDGDREPIGPARPGATRELVAWLDPHLPWCASQPWADAMLEDLATATSRALRSFPMEQVERRAEVACPGCGCPSLLVSPPPAAGADETARCRVCGLVLSESEWAVTRQRALVLARAEAEAVEGA</sequence>
<evidence type="ECO:0000313" key="1">
    <source>
        <dbReference type="EMBL" id="EEH65870.1"/>
    </source>
</evidence>
<comment type="caution">
    <text evidence="1">The sequence shown here is derived from an EMBL/GenBank/DDBJ whole genome shotgun (WGS) entry which is preliminary data.</text>
</comment>
<dbReference type="RefSeq" id="WP_006548200.1">
    <property type="nucleotide sequence ID" value="NZ_DS999574.1"/>
</dbReference>
<dbReference type="EMBL" id="ACFH01000096">
    <property type="protein sequence ID" value="EEH65870.1"/>
    <property type="molecule type" value="Genomic_DNA"/>
</dbReference>
<dbReference type="HOGENOM" id="CLU_093734_0_0_11"/>